<dbReference type="Proteomes" id="UP001500305">
    <property type="component" value="Unassembled WGS sequence"/>
</dbReference>
<feature type="transmembrane region" description="Helical" evidence="2">
    <location>
        <begin position="146"/>
        <end position="170"/>
    </location>
</feature>
<gene>
    <name evidence="5" type="ORF">GCM10010430_08560</name>
</gene>
<keyword evidence="2" id="KW-0472">Membrane</keyword>
<dbReference type="EMBL" id="BAAATR010000003">
    <property type="protein sequence ID" value="GAA2230721.1"/>
    <property type="molecule type" value="Genomic_DNA"/>
</dbReference>
<dbReference type="InterPro" id="IPR012551">
    <property type="entry name" value="DUF1707_SHOCT-like"/>
</dbReference>
<reference evidence="5 6" key="1">
    <citation type="journal article" date="2019" name="Int. J. Syst. Evol. Microbiol.">
        <title>The Global Catalogue of Microorganisms (GCM) 10K type strain sequencing project: providing services to taxonomists for standard genome sequencing and annotation.</title>
        <authorList>
            <consortium name="The Broad Institute Genomics Platform"/>
            <consortium name="The Broad Institute Genome Sequencing Center for Infectious Disease"/>
            <person name="Wu L."/>
            <person name="Ma J."/>
        </authorList>
    </citation>
    <scope>NUCLEOTIDE SEQUENCE [LARGE SCALE GENOMIC DNA]</scope>
    <source>
        <strain evidence="5 6">JCM 7356</strain>
    </source>
</reference>
<evidence type="ECO:0000256" key="1">
    <source>
        <dbReference type="SAM" id="MobiDB-lite"/>
    </source>
</evidence>
<feature type="domain" description="DUF4190" evidence="4">
    <location>
        <begin position="146"/>
        <end position="206"/>
    </location>
</feature>
<evidence type="ECO:0000313" key="5">
    <source>
        <dbReference type="EMBL" id="GAA2230721.1"/>
    </source>
</evidence>
<evidence type="ECO:0000313" key="6">
    <source>
        <dbReference type="Proteomes" id="UP001500305"/>
    </source>
</evidence>
<feature type="domain" description="DUF1707" evidence="3">
    <location>
        <begin position="59"/>
        <end position="111"/>
    </location>
</feature>
<evidence type="ECO:0000259" key="3">
    <source>
        <dbReference type="Pfam" id="PF08044"/>
    </source>
</evidence>
<name>A0ABN3DGY3_9ACTN</name>
<sequence>MAGEPWQMEQSADGPFAGQRPSPSGPPSRLSHGWQPAVPPVPAGYPDGPQAAHTAQAAMRAAHTDRERTVDVLKAAYAEGRLDAEEYGQRFEAANRAKTYGELSRLVADLPSGPFVAPAQVSGPAVPPTFLAPPNLVPPKPRANPLAVTSMVLGLLAIPTMGTTAVPAVVTGHVARAQLRRRGEQGDGMATVGLVLGWLVTAGWLAMILAVLVAAAGSSHPA</sequence>
<keyword evidence="6" id="KW-1185">Reference proteome</keyword>
<dbReference type="PANTHER" id="PTHR40763:SF4">
    <property type="entry name" value="DUF1707 DOMAIN-CONTAINING PROTEIN"/>
    <property type="match status" value="1"/>
</dbReference>
<protein>
    <recommendedName>
        <fullName evidence="7">DUF4190 domain-containing protein</fullName>
    </recommendedName>
</protein>
<proteinExistence type="predicted"/>
<dbReference type="Pfam" id="PF08044">
    <property type="entry name" value="DUF1707"/>
    <property type="match status" value="1"/>
</dbReference>
<keyword evidence="2" id="KW-1133">Transmembrane helix</keyword>
<accession>A0ABN3DGY3</accession>
<evidence type="ECO:0008006" key="7">
    <source>
        <dbReference type="Google" id="ProtNLM"/>
    </source>
</evidence>
<comment type="caution">
    <text evidence="5">The sequence shown here is derived from an EMBL/GenBank/DDBJ whole genome shotgun (WGS) entry which is preliminary data.</text>
</comment>
<feature type="transmembrane region" description="Helical" evidence="2">
    <location>
        <begin position="191"/>
        <end position="216"/>
    </location>
</feature>
<dbReference type="RefSeq" id="WP_344634830.1">
    <property type="nucleotide sequence ID" value="NZ_BAAATR010000003.1"/>
</dbReference>
<evidence type="ECO:0000256" key="2">
    <source>
        <dbReference type="SAM" id="Phobius"/>
    </source>
</evidence>
<keyword evidence="2" id="KW-0812">Transmembrane</keyword>
<evidence type="ECO:0000259" key="4">
    <source>
        <dbReference type="Pfam" id="PF13828"/>
    </source>
</evidence>
<dbReference type="InterPro" id="IPR025241">
    <property type="entry name" value="DUF4190"/>
</dbReference>
<dbReference type="Pfam" id="PF13828">
    <property type="entry name" value="DUF4190"/>
    <property type="match status" value="1"/>
</dbReference>
<dbReference type="PANTHER" id="PTHR40763">
    <property type="entry name" value="MEMBRANE PROTEIN-RELATED"/>
    <property type="match status" value="1"/>
</dbReference>
<organism evidence="5 6">
    <name type="scientific">Kitasatospora cystarginea</name>
    <dbReference type="NCBI Taxonomy" id="58350"/>
    <lineage>
        <taxon>Bacteria</taxon>
        <taxon>Bacillati</taxon>
        <taxon>Actinomycetota</taxon>
        <taxon>Actinomycetes</taxon>
        <taxon>Kitasatosporales</taxon>
        <taxon>Streptomycetaceae</taxon>
        <taxon>Kitasatospora</taxon>
    </lineage>
</organism>
<feature type="region of interest" description="Disordered" evidence="1">
    <location>
        <begin position="1"/>
        <end position="52"/>
    </location>
</feature>